<dbReference type="Pfam" id="PF00196">
    <property type="entry name" value="GerE"/>
    <property type="match status" value="1"/>
</dbReference>
<keyword evidence="1 5" id="KW-0597">Phosphoprotein</keyword>
<dbReference type="CDD" id="cd06170">
    <property type="entry name" value="LuxR_C_like"/>
    <property type="match status" value="1"/>
</dbReference>
<evidence type="ECO:0000313" key="9">
    <source>
        <dbReference type="Proteomes" id="UP000316806"/>
    </source>
</evidence>
<dbReference type="InterPro" id="IPR000792">
    <property type="entry name" value="Tscrpt_reg_LuxR_C"/>
</dbReference>
<name>A0A516RH72_STRST</name>
<dbReference type="InterPro" id="IPR001789">
    <property type="entry name" value="Sig_transdc_resp-reg_receiver"/>
</dbReference>
<proteinExistence type="predicted"/>
<evidence type="ECO:0000256" key="4">
    <source>
        <dbReference type="ARBA" id="ARBA00023163"/>
    </source>
</evidence>
<keyword evidence="4" id="KW-0804">Transcription</keyword>
<protein>
    <submittedName>
        <fullName evidence="8">Response regulator transcription factor</fullName>
    </submittedName>
</protein>
<feature type="domain" description="Response regulatory" evidence="7">
    <location>
        <begin position="3"/>
        <end position="121"/>
    </location>
</feature>
<dbReference type="PROSITE" id="PS50110">
    <property type="entry name" value="RESPONSE_REGULATORY"/>
    <property type="match status" value="1"/>
</dbReference>
<keyword evidence="3" id="KW-0238">DNA-binding</keyword>
<evidence type="ECO:0000259" key="7">
    <source>
        <dbReference type="PROSITE" id="PS50110"/>
    </source>
</evidence>
<organism evidence="8 9">
    <name type="scientific">Streptomyces spectabilis</name>
    <dbReference type="NCBI Taxonomy" id="68270"/>
    <lineage>
        <taxon>Bacteria</taxon>
        <taxon>Bacillati</taxon>
        <taxon>Actinomycetota</taxon>
        <taxon>Actinomycetes</taxon>
        <taxon>Kitasatosporales</taxon>
        <taxon>Streptomycetaceae</taxon>
        <taxon>Streptomyces</taxon>
    </lineage>
</organism>
<gene>
    <name evidence="8" type="ORF">FH965_34375</name>
</gene>
<dbReference type="Proteomes" id="UP000316806">
    <property type="component" value="Chromosome"/>
</dbReference>
<dbReference type="EMBL" id="CP040916">
    <property type="protein sequence ID" value="QDQ15008.1"/>
    <property type="molecule type" value="Genomic_DNA"/>
</dbReference>
<dbReference type="SUPFAM" id="SSF52172">
    <property type="entry name" value="CheY-like"/>
    <property type="match status" value="1"/>
</dbReference>
<dbReference type="PROSITE" id="PS50043">
    <property type="entry name" value="HTH_LUXR_2"/>
    <property type="match status" value="1"/>
</dbReference>
<evidence type="ECO:0000256" key="2">
    <source>
        <dbReference type="ARBA" id="ARBA00023015"/>
    </source>
</evidence>
<evidence type="ECO:0000313" key="8">
    <source>
        <dbReference type="EMBL" id="QDQ15008.1"/>
    </source>
</evidence>
<dbReference type="SMART" id="SM00448">
    <property type="entry name" value="REC"/>
    <property type="match status" value="1"/>
</dbReference>
<dbReference type="InterPro" id="IPR016032">
    <property type="entry name" value="Sig_transdc_resp-reg_C-effctor"/>
</dbReference>
<dbReference type="InterPro" id="IPR011006">
    <property type="entry name" value="CheY-like_superfamily"/>
</dbReference>
<dbReference type="Pfam" id="PF00072">
    <property type="entry name" value="Response_reg"/>
    <property type="match status" value="1"/>
</dbReference>
<dbReference type="RefSeq" id="WP_144322212.1">
    <property type="nucleotide sequence ID" value="NZ_CP040916.1"/>
</dbReference>
<dbReference type="CDD" id="cd17535">
    <property type="entry name" value="REC_NarL-like"/>
    <property type="match status" value="1"/>
</dbReference>
<dbReference type="AlphaFoldDB" id="A0A516RH72"/>
<dbReference type="PRINTS" id="PR00038">
    <property type="entry name" value="HTHLUXR"/>
</dbReference>
<dbReference type="PANTHER" id="PTHR43214:SF24">
    <property type="entry name" value="TRANSCRIPTIONAL REGULATORY PROTEIN NARL-RELATED"/>
    <property type="match status" value="1"/>
</dbReference>
<dbReference type="GO" id="GO:0000160">
    <property type="term" value="P:phosphorelay signal transduction system"/>
    <property type="evidence" value="ECO:0007669"/>
    <property type="project" value="InterPro"/>
</dbReference>
<feature type="modified residue" description="4-aspartylphosphate" evidence="5">
    <location>
        <position position="54"/>
    </location>
</feature>
<dbReference type="SMART" id="SM00421">
    <property type="entry name" value="HTH_LUXR"/>
    <property type="match status" value="1"/>
</dbReference>
<accession>A0A516RH72</accession>
<dbReference type="GO" id="GO:0006355">
    <property type="term" value="P:regulation of DNA-templated transcription"/>
    <property type="evidence" value="ECO:0007669"/>
    <property type="project" value="InterPro"/>
</dbReference>
<feature type="domain" description="HTH luxR-type" evidence="6">
    <location>
        <begin position="149"/>
        <end position="214"/>
    </location>
</feature>
<evidence type="ECO:0000256" key="1">
    <source>
        <dbReference type="ARBA" id="ARBA00022553"/>
    </source>
</evidence>
<sequence length="221" mass="23503">MTSVLVVDDQDLIRAGVAALVRATPGFTSVTEAADGEEAVSLAERHRPDVVLMDVRLPGISGLTAAERILALDLVPPPRVVVLTTFDVDEYVYDALRIGACGYLLKDTPPQRLLGAIATIAGGDALFAPTVTRRLIEAYTPRPGAALRRPEQLAELTTRELDVLTLVARGLTNDEIATGLFLSEGTVKTHLHRIMSKLGLKSRAQAVVVAYESGLVVPGSA</sequence>
<dbReference type="SUPFAM" id="SSF46894">
    <property type="entry name" value="C-terminal effector domain of the bipartite response regulators"/>
    <property type="match status" value="1"/>
</dbReference>
<evidence type="ECO:0000256" key="5">
    <source>
        <dbReference type="PROSITE-ProRule" id="PRU00169"/>
    </source>
</evidence>
<keyword evidence="2" id="KW-0805">Transcription regulation</keyword>
<dbReference type="GO" id="GO:0003677">
    <property type="term" value="F:DNA binding"/>
    <property type="evidence" value="ECO:0007669"/>
    <property type="project" value="UniProtKB-KW"/>
</dbReference>
<dbReference type="PROSITE" id="PS00622">
    <property type="entry name" value="HTH_LUXR_1"/>
    <property type="match status" value="1"/>
</dbReference>
<reference evidence="8 9" key="1">
    <citation type="journal article" date="2019" name="J. Ind. Microbiol. Biotechnol.">
        <title>The complete genomic sequence of Streptomyces spectabilis NRRL-2792 and identification of secondary metabolite biosynthetic gene clusters.</title>
        <authorList>
            <person name="Sinha A."/>
            <person name="Phillips-Salemka S."/>
            <person name="Niraula T.A."/>
            <person name="Short K.A."/>
            <person name="Niraula N.P."/>
        </authorList>
    </citation>
    <scope>NUCLEOTIDE SEQUENCE [LARGE SCALE GENOMIC DNA]</scope>
    <source>
        <strain evidence="8 9">NRRL 2792</strain>
    </source>
</reference>
<dbReference type="InterPro" id="IPR039420">
    <property type="entry name" value="WalR-like"/>
</dbReference>
<dbReference type="Gene3D" id="3.40.50.2300">
    <property type="match status" value="1"/>
</dbReference>
<dbReference type="InterPro" id="IPR058245">
    <property type="entry name" value="NreC/VraR/RcsB-like_REC"/>
</dbReference>
<dbReference type="PANTHER" id="PTHR43214">
    <property type="entry name" value="TWO-COMPONENT RESPONSE REGULATOR"/>
    <property type="match status" value="1"/>
</dbReference>
<evidence type="ECO:0000259" key="6">
    <source>
        <dbReference type="PROSITE" id="PS50043"/>
    </source>
</evidence>
<evidence type="ECO:0000256" key="3">
    <source>
        <dbReference type="ARBA" id="ARBA00023125"/>
    </source>
</evidence>